<keyword evidence="5" id="KW-0547">Nucleotide-binding</keyword>
<dbReference type="EMBL" id="CP132942">
    <property type="protein sequence ID" value="XCB31716.1"/>
    <property type="molecule type" value="Genomic_DNA"/>
</dbReference>
<dbReference type="PANTHER" id="PTHR43394">
    <property type="entry name" value="ATP-DEPENDENT PERMEASE MDL1, MITOCHONDRIAL"/>
    <property type="match status" value="1"/>
</dbReference>
<dbReference type="AlphaFoldDB" id="A0AAU7ZKG1"/>
<dbReference type="GO" id="GO:0005524">
    <property type="term" value="F:ATP binding"/>
    <property type="evidence" value="ECO:0007669"/>
    <property type="project" value="UniProtKB-KW"/>
</dbReference>
<proteinExistence type="predicted"/>
<evidence type="ECO:0000256" key="5">
    <source>
        <dbReference type="ARBA" id="ARBA00022741"/>
    </source>
</evidence>
<reference evidence="13" key="1">
    <citation type="submission" date="2023-08" db="EMBL/GenBank/DDBJ databases">
        <authorList>
            <person name="Messyasz A."/>
            <person name="Mannisto M.K."/>
            <person name="Kerkhof L.J."/>
            <person name="Haggblom M."/>
        </authorList>
    </citation>
    <scope>NUCLEOTIDE SEQUENCE</scope>
    <source>
        <strain evidence="13">X5P6</strain>
    </source>
</reference>
<dbReference type="InterPro" id="IPR039421">
    <property type="entry name" value="Type_1_exporter"/>
</dbReference>
<dbReference type="PANTHER" id="PTHR43394:SF1">
    <property type="entry name" value="ATP-BINDING CASSETTE SUB-FAMILY B MEMBER 10, MITOCHONDRIAL"/>
    <property type="match status" value="1"/>
</dbReference>
<dbReference type="SUPFAM" id="SSF52540">
    <property type="entry name" value="P-loop containing nucleoside triphosphate hydrolases"/>
    <property type="match status" value="1"/>
</dbReference>
<dbReference type="InterPro" id="IPR011527">
    <property type="entry name" value="ABC1_TM_dom"/>
</dbReference>
<keyword evidence="7 10" id="KW-1133">Transmembrane helix</keyword>
<dbReference type="Pfam" id="PF00005">
    <property type="entry name" value="ABC_tran"/>
    <property type="match status" value="1"/>
</dbReference>
<dbReference type="SUPFAM" id="SSF90123">
    <property type="entry name" value="ABC transporter transmembrane region"/>
    <property type="match status" value="1"/>
</dbReference>
<feature type="transmembrane region" description="Helical" evidence="10">
    <location>
        <begin position="203"/>
        <end position="221"/>
    </location>
</feature>
<keyword evidence="2" id="KW-0813">Transport</keyword>
<dbReference type="CDD" id="cd18544">
    <property type="entry name" value="ABC_6TM_TmrA_like"/>
    <property type="match status" value="1"/>
</dbReference>
<dbReference type="GO" id="GO:0016887">
    <property type="term" value="F:ATP hydrolysis activity"/>
    <property type="evidence" value="ECO:0007669"/>
    <property type="project" value="InterPro"/>
</dbReference>
<feature type="domain" description="ABC transmembrane type-1" evidence="12">
    <location>
        <begin position="50"/>
        <end position="367"/>
    </location>
</feature>
<dbReference type="KEGG" id="tpsc:RBB77_14810"/>
<evidence type="ECO:0000256" key="10">
    <source>
        <dbReference type="SAM" id="Phobius"/>
    </source>
</evidence>
<protein>
    <submittedName>
        <fullName evidence="13">ABC transporter ATP-binding protein</fullName>
    </submittedName>
</protein>
<evidence type="ECO:0000259" key="11">
    <source>
        <dbReference type="PROSITE" id="PS50893"/>
    </source>
</evidence>
<sequence>MADEQKPKDPKEETAKKPPADDEVAGKAYDGRLMRRLLTYLKPYKLQTGLSALTIFFKASTDVMGPYLVKVAVDTYMTDTTPAKLSWLARHLSSRPMTGITQIGCLYLGALLLTYVLEFAQTYMMQWTGQKIMFDLRSQIFRHLQRMQPSFFDHNPVGKLVTRVTSDVDALNEMFTSGVLAIFEDIFVLLFIVLIMLRMSWPLALLALSVIPAILYVTKIFRRHVRDSYRRQRAATARINSFTQEYVSGMSIVQLFNRERRAFNDYSSVNAENKQAWTDAIFAYAVYYPVVEFLSSTAIALVIWRGGISALHYLQATQLHELQPLLHALPKASSVVTVGILIAFIQYAQRFFRPIQDLSEKYNILQAAMAASERVFKLLDTEPTIVSPASPVAGDNSGRVEFRNVWFTYQALDEAQSTRVAAATEEELNTFADIEWILRGVTFIVEPDETAAIVGHTGAGKTTITGLMMRFYDIQRGSIRVDGVDVRKQDLKKLRQRFGVVLQDPFLFTGTISDNIRLGSKWITDERLQRAADEVNVGDFIRSLPLQFDEPVRERGATLSTGQKQLISFARALAHEPGILILDEATSSVDTDTELRVRLALSRMITGRTSILIAHRLSTIQRADTILVMHKGQLRERGTHQQLLTERGLYWKLYQLQYRDQELGTGSDSVPLEPLSAD</sequence>
<dbReference type="Gene3D" id="1.20.1560.10">
    <property type="entry name" value="ABC transporter type 1, transmembrane domain"/>
    <property type="match status" value="1"/>
</dbReference>
<accession>A0AAU7ZKG1</accession>
<evidence type="ECO:0000256" key="7">
    <source>
        <dbReference type="ARBA" id="ARBA00022989"/>
    </source>
</evidence>
<evidence type="ECO:0000256" key="6">
    <source>
        <dbReference type="ARBA" id="ARBA00022840"/>
    </source>
</evidence>
<evidence type="ECO:0000259" key="12">
    <source>
        <dbReference type="PROSITE" id="PS50929"/>
    </source>
</evidence>
<evidence type="ECO:0000256" key="4">
    <source>
        <dbReference type="ARBA" id="ARBA00022692"/>
    </source>
</evidence>
<feature type="domain" description="ABC transporter" evidence="11">
    <location>
        <begin position="400"/>
        <end position="656"/>
    </location>
</feature>
<dbReference type="RefSeq" id="WP_353062561.1">
    <property type="nucleotide sequence ID" value="NZ_CP132942.1"/>
</dbReference>
<keyword evidence="6 13" id="KW-0067">ATP-binding</keyword>
<evidence type="ECO:0000256" key="3">
    <source>
        <dbReference type="ARBA" id="ARBA00022475"/>
    </source>
</evidence>
<dbReference type="PROSITE" id="PS50893">
    <property type="entry name" value="ABC_TRANSPORTER_2"/>
    <property type="match status" value="1"/>
</dbReference>
<dbReference type="InterPro" id="IPR003439">
    <property type="entry name" value="ABC_transporter-like_ATP-bd"/>
</dbReference>
<dbReference type="Pfam" id="PF00664">
    <property type="entry name" value="ABC_membrane"/>
    <property type="match status" value="1"/>
</dbReference>
<evidence type="ECO:0000313" key="13">
    <source>
        <dbReference type="EMBL" id="XCB31716.1"/>
    </source>
</evidence>
<keyword evidence="4 10" id="KW-0812">Transmembrane</keyword>
<dbReference type="InterPro" id="IPR036640">
    <property type="entry name" value="ABC1_TM_sf"/>
</dbReference>
<keyword evidence="3" id="KW-1003">Cell membrane</keyword>
<comment type="subcellular location">
    <subcellularLocation>
        <location evidence="1">Cell membrane</location>
        <topology evidence="1">Multi-pass membrane protein</topology>
    </subcellularLocation>
</comment>
<keyword evidence="8 10" id="KW-0472">Membrane</keyword>
<evidence type="ECO:0000256" key="2">
    <source>
        <dbReference type="ARBA" id="ARBA00022448"/>
    </source>
</evidence>
<dbReference type="PROSITE" id="PS50929">
    <property type="entry name" value="ABC_TM1F"/>
    <property type="match status" value="1"/>
</dbReference>
<feature type="compositionally biased region" description="Basic and acidic residues" evidence="9">
    <location>
        <begin position="1"/>
        <end position="20"/>
    </location>
</feature>
<evidence type="ECO:0000256" key="1">
    <source>
        <dbReference type="ARBA" id="ARBA00004651"/>
    </source>
</evidence>
<dbReference type="InterPro" id="IPR027417">
    <property type="entry name" value="P-loop_NTPase"/>
</dbReference>
<feature type="transmembrane region" description="Helical" evidence="10">
    <location>
        <begin position="179"/>
        <end position="197"/>
    </location>
</feature>
<evidence type="ECO:0000256" key="9">
    <source>
        <dbReference type="SAM" id="MobiDB-lite"/>
    </source>
</evidence>
<evidence type="ECO:0000256" key="8">
    <source>
        <dbReference type="ARBA" id="ARBA00023136"/>
    </source>
</evidence>
<dbReference type="GO" id="GO:0015421">
    <property type="term" value="F:ABC-type oligopeptide transporter activity"/>
    <property type="evidence" value="ECO:0007669"/>
    <property type="project" value="TreeGrafter"/>
</dbReference>
<dbReference type="SMART" id="SM00382">
    <property type="entry name" value="AAA"/>
    <property type="match status" value="1"/>
</dbReference>
<dbReference type="GO" id="GO:0005886">
    <property type="term" value="C:plasma membrane"/>
    <property type="evidence" value="ECO:0007669"/>
    <property type="project" value="UniProtKB-SubCell"/>
</dbReference>
<feature type="transmembrane region" description="Helical" evidence="10">
    <location>
        <begin position="97"/>
        <end position="117"/>
    </location>
</feature>
<organism evidence="13">
    <name type="scientific">Tunturiibacter psychrotolerans</name>
    <dbReference type="NCBI Taxonomy" id="3069686"/>
    <lineage>
        <taxon>Bacteria</taxon>
        <taxon>Pseudomonadati</taxon>
        <taxon>Acidobacteriota</taxon>
        <taxon>Terriglobia</taxon>
        <taxon>Terriglobales</taxon>
        <taxon>Acidobacteriaceae</taxon>
        <taxon>Tunturiibacter</taxon>
    </lineage>
</organism>
<dbReference type="FunFam" id="3.40.50.300:FF:000221">
    <property type="entry name" value="Multidrug ABC transporter ATP-binding protein"/>
    <property type="match status" value="1"/>
</dbReference>
<reference evidence="13" key="2">
    <citation type="journal article" date="2024" name="Environ. Microbiol.">
        <title>Genome analysis and description of Tunturibacter gen. nov. expands the diversity of Terriglobia in tundra soils.</title>
        <authorList>
            <person name="Messyasz A."/>
            <person name="Mannisto M.K."/>
            <person name="Kerkhof L.J."/>
            <person name="Haggblom M.M."/>
        </authorList>
    </citation>
    <scope>NUCLEOTIDE SEQUENCE</scope>
    <source>
        <strain evidence="13">X5P6</strain>
    </source>
</reference>
<gene>
    <name evidence="13" type="ORF">RBB77_14810</name>
</gene>
<name>A0AAU7ZKG1_9BACT</name>
<dbReference type="InterPro" id="IPR003593">
    <property type="entry name" value="AAA+_ATPase"/>
</dbReference>
<feature type="region of interest" description="Disordered" evidence="9">
    <location>
        <begin position="1"/>
        <end position="24"/>
    </location>
</feature>
<feature type="transmembrane region" description="Helical" evidence="10">
    <location>
        <begin position="281"/>
        <end position="304"/>
    </location>
</feature>
<dbReference type="Gene3D" id="3.40.50.300">
    <property type="entry name" value="P-loop containing nucleotide triphosphate hydrolases"/>
    <property type="match status" value="1"/>
</dbReference>